<proteinExistence type="predicted"/>
<organism evidence="3 4">
    <name type="scientific">Melanomma pulvis-pyrius CBS 109.77</name>
    <dbReference type="NCBI Taxonomy" id="1314802"/>
    <lineage>
        <taxon>Eukaryota</taxon>
        <taxon>Fungi</taxon>
        <taxon>Dikarya</taxon>
        <taxon>Ascomycota</taxon>
        <taxon>Pezizomycotina</taxon>
        <taxon>Dothideomycetes</taxon>
        <taxon>Pleosporomycetidae</taxon>
        <taxon>Pleosporales</taxon>
        <taxon>Melanommataceae</taxon>
        <taxon>Melanomma</taxon>
    </lineage>
</organism>
<dbReference type="OrthoDB" id="5391496at2759"/>
<keyword evidence="4" id="KW-1185">Reference proteome</keyword>
<name>A0A6A6XUB5_9PLEO</name>
<evidence type="ECO:0000256" key="2">
    <source>
        <dbReference type="SAM" id="SignalP"/>
    </source>
</evidence>
<feature type="region of interest" description="Disordered" evidence="1">
    <location>
        <begin position="168"/>
        <end position="195"/>
    </location>
</feature>
<dbReference type="Proteomes" id="UP000799757">
    <property type="component" value="Unassembled WGS sequence"/>
</dbReference>
<evidence type="ECO:0000313" key="3">
    <source>
        <dbReference type="EMBL" id="KAF2800072.1"/>
    </source>
</evidence>
<dbReference type="EMBL" id="MU001753">
    <property type="protein sequence ID" value="KAF2800072.1"/>
    <property type="molecule type" value="Genomic_DNA"/>
</dbReference>
<keyword evidence="2" id="KW-0732">Signal</keyword>
<reference evidence="3" key="1">
    <citation type="journal article" date="2020" name="Stud. Mycol.">
        <title>101 Dothideomycetes genomes: a test case for predicting lifestyles and emergence of pathogens.</title>
        <authorList>
            <person name="Haridas S."/>
            <person name="Albert R."/>
            <person name="Binder M."/>
            <person name="Bloem J."/>
            <person name="Labutti K."/>
            <person name="Salamov A."/>
            <person name="Andreopoulos B."/>
            <person name="Baker S."/>
            <person name="Barry K."/>
            <person name="Bills G."/>
            <person name="Bluhm B."/>
            <person name="Cannon C."/>
            <person name="Castanera R."/>
            <person name="Culley D."/>
            <person name="Daum C."/>
            <person name="Ezra D."/>
            <person name="Gonzalez J."/>
            <person name="Henrissat B."/>
            <person name="Kuo A."/>
            <person name="Liang C."/>
            <person name="Lipzen A."/>
            <person name="Lutzoni F."/>
            <person name="Magnuson J."/>
            <person name="Mondo S."/>
            <person name="Nolan M."/>
            <person name="Ohm R."/>
            <person name="Pangilinan J."/>
            <person name="Park H.-J."/>
            <person name="Ramirez L."/>
            <person name="Alfaro M."/>
            <person name="Sun H."/>
            <person name="Tritt A."/>
            <person name="Yoshinaga Y."/>
            <person name="Zwiers L.-H."/>
            <person name="Turgeon B."/>
            <person name="Goodwin S."/>
            <person name="Spatafora J."/>
            <person name="Crous P."/>
            <person name="Grigoriev I."/>
        </authorList>
    </citation>
    <scope>NUCLEOTIDE SEQUENCE</scope>
    <source>
        <strain evidence="3">CBS 109.77</strain>
    </source>
</reference>
<sequence length="246" mass="25967">MASSPAVLFPLTLPALLTHVLATQSATAPTTLVVCSSRAAFLQNLERALQHQQGGEAASLRQLTAPTLHNLFTARHVHVAFCASVQALLAYLTAYGGPGAKQGIGEREGEERLVLVNPLRLHAPTPSFSAQGLSRSFAAAVETALRAGTKLQMVECVGAGTETRLDDEDDEADALMRSGDGGSQAEAEEEDPWEQDVSILNVSAKKFGHGGSDRAWAGRTIKVKRIASRWFGFHNIAGLRGGDGAG</sequence>
<evidence type="ECO:0000313" key="4">
    <source>
        <dbReference type="Proteomes" id="UP000799757"/>
    </source>
</evidence>
<feature type="chain" id="PRO_5025682497" evidence="2">
    <location>
        <begin position="23"/>
        <end position="246"/>
    </location>
</feature>
<evidence type="ECO:0000256" key="1">
    <source>
        <dbReference type="SAM" id="MobiDB-lite"/>
    </source>
</evidence>
<accession>A0A6A6XUB5</accession>
<protein>
    <submittedName>
        <fullName evidence="3">Uncharacterized protein</fullName>
    </submittedName>
</protein>
<gene>
    <name evidence="3" type="ORF">K505DRAFT_320687</name>
</gene>
<feature type="signal peptide" evidence="2">
    <location>
        <begin position="1"/>
        <end position="22"/>
    </location>
</feature>
<dbReference type="AlphaFoldDB" id="A0A6A6XUB5"/>